<sequence length="92" mass="10780">MEKQALSGSNRCGPILFFNPYFKSMINRHRLLPPLPSRRPDLLSKMKNLSEGYNPARLQCRRHSRQETGACPIEEVEVAFGYGDLVFWLRRW</sequence>
<dbReference type="AlphaFoldDB" id="A0AAV2DPK0"/>
<evidence type="ECO:0000313" key="2">
    <source>
        <dbReference type="Proteomes" id="UP001497516"/>
    </source>
</evidence>
<evidence type="ECO:0000313" key="1">
    <source>
        <dbReference type="EMBL" id="CAL1375364.1"/>
    </source>
</evidence>
<organism evidence="1 2">
    <name type="scientific">Linum trigynum</name>
    <dbReference type="NCBI Taxonomy" id="586398"/>
    <lineage>
        <taxon>Eukaryota</taxon>
        <taxon>Viridiplantae</taxon>
        <taxon>Streptophyta</taxon>
        <taxon>Embryophyta</taxon>
        <taxon>Tracheophyta</taxon>
        <taxon>Spermatophyta</taxon>
        <taxon>Magnoliopsida</taxon>
        <taxon>eudicotyledons</taxon>
        <taxon>Gunneridae</taxon>
        <taxon>Pentapetalae</taxon>
        <taxon>rosids</taxon>
        <taxon>fabids</taxon>
        <taxon>Malpighiales</taxon>
        <taxon>Linaceae</taxon>
        <taxon>Linum</taxon>
    </lineage>
</organism>
<protein>
    <submittedName>
        <fullName evidence="1">Uncharacterized protein</fullName>
    </submittedName>
</protein>
<dbReference type="EMBL" id="OZ034816">
    <property type="protein sequence ID" value="CAL1375364.1"/>
    <property type="molecule type" value="Genomic_DNA"/>
</dbReference>
<name>A0AAV2DPK0_9ROSI</name>
<dbReference type="Proteomes" id="UP001497516">
    <property type="component" value="Chromosome 3"/>
</dbReference>
<proteinExistence type="predicted"/>
<gene>
    <name evidence="1" type="ORF">LTRI10_LOCUS17164</name>
</gene>
<accession>A0AAV2DPK0</accession>
<reference evidence="1 2" key="1">
    <citation type="submission" date="2024-04" db="EMBL/GenBank/DDBJ databases">
        <authorList>
            <person name="Fracassetti M."/>
        </authorList>
    </citation>
    <scope>NUCLEOTIDE SEQUENCE [LARGE SCALE GENOMIC DNA]</scope>
</reference>
<keyword evidence="2" id="KW-1185">Reference proteome</keyword>